<dbReference type="Pfam" id="PF00155">
    <property type="entry name" value="Aminotran_1_2"/>
    <property type="match status" value="1"/>
</dbReference>
<gene>
    <name evidence="5" type="ORF">ROR02_27720</name>
</gene>
<evidence type="ECO:0000313" key="6">
    <source>
        <dbReference type="Proteomes" id="UP000321567"/>
    </source>
</evidence>
<keyword evidence="6" id="KW-1185">Reference proteome</keyword>
<evidence type="ECO:0000256" key="1">
    <source>
        <dbReference type="ARBA" id="ARBA00001933"/>
    </source>
</evidence>
<dbReference type="PANTHER" id="PTHR42832:SF3">
    <property type="entry name" value="L-GLUTAMINE--4-(METHYLSULFANYL)-2-OXOBUTANOATE AMINOTRANSFERASE"/>
    <property type="match status" value="1"/>
</dbReference>
<feature type="domain" description="Aminotransferase class I/classII large" evidence="4">
    <location>
        <begin position="30"/>
        <end position="393"/>
    </location>
</feature>
<evidence type="ECO:0000256" key="2">
    <source>
        <dbReference type="ARBA" id="ARBA00022576"/>
    </source>
</evidence>
<reference evidence="5 6" key="1">
    <citation type="submission" date="2019-07" db="EMBL/GenBank/DDBJ databases">
        <title>Whole genome shotgun sequence of Rhodospirillum oryzae NBRC 107573.</title>
        <authorList>
            <person name="Hosoyama A."/>
            <person name="Uohara A."/>
            <person name="Ohji S."/>
            <person name="Ichikawa N."/>
        </authorList>
    </citation>
    <scope>NUCLEOTIDE SEQUENCE [LARGE SCALE GENOMIC DNA]</scope>
    <source>
        <strain evidence="5 6">NBRC 107573</strain>
    </source>
</reference>
<dbReference type="InterPro" id="IPR015421">
    <property type="entry name" value="PyrdxlP-dep_Trfase_major"/>
</dbReference>
<dbReference type="GO" id="GO:0030170">
    <property type="term" value="F:pyridoxal phosphate binding"/>
    <property type="evidence" value="ECO:0007669"/>
    <property type="project" value="InterPro"/>
</dbReference>
<keyword evidence="2 5" id="KW-0032">Aminotransferase</keyword>
<keyword evidence="3 5" id="KW-0808">Transferase</keyword>
<proteinExistence type="predicted"/>
<accession>A0A512HB01</accession>
<sequence length="399" mass="42510">MINPRLGALPPYPFRRLAALLDGVNPGAPPIDLSIGEPRHAPPPQIARFLSDPSARWNAYPPVAGTPAWKEAVADWLARRYALPHRMIPPQAVIPASGTREALFMLGQVLIDATATGAPPLVLMPDPSYLPYLGATLMNGAVPVAVPARAETNFQPDFGSLPEAVLARASVLIACSPANPQGTLIDADGWRRLVRLARAHDIVLVADECYSEIYDRAPPPGVLEACRDLGGSLDGVLVCNSLSKRSSAAGLRSGFVAGDPALVEAFSRLRAYGAAGMPVPIQEASAALWADDSHVAENRALYQAKIDAAQARLGTRMGFYRPPGGFFLWLDTTGWEEDGETAAVRLWRDHGLKVLPGATMSADPAQADPPGRHRLRLALVHNQATIEQALDRLIAAAPG</sequence>
<dbReference type="Gene3D" id="3.90.1150.10">
    <property type="entry name" value="Aspartate Aminotransferase, domain 1"/>
    <property type="match status" value="1"/>
</dbReference>
<dbReference type="SUPFAM" id="SSF53383">
    <property type="entry name" value="PLP-dependent transferases"/>
    <property type="match status" value="1"/>
</dbReference>
<dbReference type="GO" id="GO:0008483">
    <property type="term" value="F:transaminase activity"/>
    <property type="evidence" value="ECO:0007669"/>
    <property type="project" value="UniProtKB-KW"/>
</dbReference>
<protein>
    <submittedName>
        <fullName evidence="5">Aminotransferase</fullName>
    </submittedName>
</protein>
<dbReference type="InterPro" id="IPR015424">
    <property type="entry name" value="PyrdxlP-dep_Trfase"/>
</dbReference>
<dbReference type="Gene3D" id="3.40.640.10">
    <property type="entry name" value="Type I PLP-dependent aspartate aminotransferase-like (Major domain)"/>
    <property type="match status" value="1"/>
</dbReference>
<evidence type="ECO:0000313" key="5">
    <source>
        <dbReference type="EMBL" id="GEO82641.1"/>
    </source>
</evidence>
<dbReference type="PANTHER" id="PTHR42832">
    <property type="entry name" value="AMINO ACID AMINOTRANSFERASE"/>
    <property type="match status" value="1"/>
</dbReference>
<dbReference type="RefSeq" id="WP_147164667.1">
    <property type="nucleotide sequence ID" value="NZ_BJZO01000094.1"/>
</dbReference>
<dbReference type="EMBL" id="BJZO01000094">
    <property type="protein sequence ID" value="GEO82641.1"/>
    <property type="molecule type" value="Genomic_DNA"/>
</dbReference>
<comment type="cofactor">
    <cofactor evidence="1">
        <name>pyridoxal 5'-phosphate</name>
        <dbReference type="ChEBI" id="CHEBI:597326"/>
    </cofactor>
</comment>
<dbReference type="InterPro" id="IPR050881">
    <property type="entry name" value="LL-DAP_aminotransferase"/>
</dbReference>
<dbReference type="AlphaFoldDB" id="A0A512HB01"/>
<dbReference type="InterPro" id="IPR004839">
    <property type="entry name" value="Aminotransferase_I/II_large"/>
</dbReference>
<organism evidence="5 6">
    <name type="scientific">Pararhodospirillum oryzae</name>
    <dbReference type="NCBI Taxonomy" id="478448"/>
    <lineage>
        <taxon>Bacteria</taxon>
        <taxon>Pseudomonadati</taxon>
        <taxon>Pseudomonadota</taxon>
        <taxon>Alphaproteobacteria</taxon>
        <taxon>Rhodospirillales</taxon>
        <taxon>Rhodospirillaceae</taxon>
        <taxon>Pararhodospirillum</taxon>
    </lineage>
</organism>
<name>A0A512HB01_9PROT</name>
<dbReference type="CDD" id="cd00609">
    <property type="entry name" value="AAT_like"/>
    <property type="match status" value="1"/>
</dbReference>
<dbReference type="Proteomes" id="UP000321567">
    <property type="component" value="Unassembled WGS sequence"/>
</dbReference>
<dbReference type="OrthoDB" id="9813612at2"/>
<evidence type="ECO:0000259" key="4">
    <source>
        <dbReference type="Pfam" id="PF00155"/>
    </source>
</evidence>
<comment type="caution">
    <text evidence="5">The sequence shown here is derived from an EMBL/GenBank/DDBJ whole genome shotgun (WGS) entry which is preliminary data.</text>
</comment>
<evidence type="ECO:0000256" key="3">
    <source>
        <dbReference type="ARBA" id="ARBA00022679"/>
    </source>
</evidence>
<dbReference type="InterPro" id="IPR015422">
    <property type="entry name" value="PyrdxlP-dep_Trfase_small"/>
</dbReference>